<dbReference type="EMBL" id="JACNJD010000262">
    <property type="protein sequence ID" value="MBC8178174.1"/>
    <property type="molecule type" value="Genomic_DNA"/>
</dbReference>
<proteinExistence type="predicted"/>
<organism evidence="1 2">
    <name type="scientific">Candidatus Desulfacyla euxinica</name>
    <dbReference type="NCBI Taxonomy" id="2841693"/>
    <lineage>
        <taxon>Bacteria</taxon>
        <taxon>Deltaproteobacteria</taxon>
        <taxon>Candidatus Desulfacyla</taxon>
    </lineage>
</organism>
<comment type="caution">
    <text evidence="1">The sequence shown here is derived from an EMBL/GenBank/DDBJ whole genome shotgun (WGS) entry which is preliminary data.</text>
</comment>
<evidence type="ECO:0000313" key="1">
    <source>
        <dbReference type="EMBL" id="MBC8178174.1"/>
    </source>
</evidence>
<dbReference type="AlphaFoldDB" id="A0A8J6N1W7"/>
<protein>
    <submittedName>
        <fullName evidence="1">Uncharacterized protein</fullName>
    </submittedName>
</protein>
<name>A0A8J6N1W7_9DELT</name>
<evidence type="ECO:0000313" key="2">
    <source>
        <dbReference type="Proteomes" id="UP000650524"/>
    </source>
</evidence>
<gene>
    <name evidence="1" type="ORF">H8E19_12280</name>
</gene>
<dbReference type="Proteomes" id="UP000650524">
    <property type="component" value="Unassembled WGS sequence"/>
</dbReference>
<sequence length="90" mass="10416">VGFRFFYISESGSNLTMGEEATFKRGILFIETPDKGEIRLLKDGAVLKKWRGTGASYEVEESGVYRVEVYHPFLFFGPRPWIFSNPIYLR</sequence>
<accession>A0A8J6N1W7</accession>
<feature type="non-terminal residue" evidence="1">
    <location>
        <position position="1"/>
    </location>
</feature>
<reference evidence="1 2" key="1">
    <citation type="submission" date="2020-08" db="EMBL/GenBank/DDBJ databases">
        <title>Bridging the membrane lipid divide: bacteria of the FCB group superphylum have the potential to synthesize archaeal ether lipids.</title>
        <authorList>
            <person name="Villanueva L."/>
            <person name="Von Meijenfeldt F.A.B."/>
            <person name="Westbye A.B."/>
            <person name="Yadav S."/>
            <person name="Hopmans E.C."/>
            <person name="Dutilh B.E."/>
            <person name="Sinninghe Damste J.S."/>
        </authorList>
    </citation>
    <scope>NUCLEOTIDE SEQUENCE [LARGE SCALE GENOMIC DNA]</scope>
    <source>
        <strain evidence="1">NIOZ-UU27</strain>
    </source>
</reference>